<dbReference type="EMBL" id="JBAHYK010000433">
    <property type="protein sequence ID" value="KAL0574067.1"/>
    <property type="molecule type" value="Genomic_DNA"/>
</dbReference>
<evidence type="ECO:0000313" key="3">
    <source>
        <dbReference type="Proteomes" id="UP001465976"/>
    </source>
</evidence>
<proteinExistence type="predicted"/>
<organism evidence="2 3">
    <name type="scientific">Marasmius crinis-equi</name>
    <dbReference type="NCBI Taxonomy" id="585013"/>
    <lineage>
        <taxon>Eukaryota</taxon>
        <taxon>Fungi</taxon>
        <taxon>Dikarya</taxon>
        <taxon>Basidiomycota</taxon>
        <taxon>Agaricomycotina</taxon>
        <taxon>Agaricomycetes</taxon>
        <taxon>Agaricomycetidae</taxon>
        <taxon>Agaricales</taxon>
        <taxon>Marasmiineae</taxon>
        <taxon>Marasmiaceae</taxon>
        <taxon>Marasmius</taxon>
    </lineage>
</organism>
<protein>
    <submittedName>
        <fullName evidence="2">Uncharacterized protein</fullName>
    </submittedName>
</protein>
<comment type="caution">
    <text evidence="2">The sequence shown here is derived from an EMBL/GenBank/DDBJ whole genome shotgun (WGS) entry which is preliminary data.</text>
</comment>
<gene>
    <name evidence="2" type="ORF">V5O48_007876</name>
</gene>
<feature type="region of interest" description="Disordered" evidence="1">
    <location>
        <begin position="1"/>
        <end position="25"/>
    </location>
</feature>
<reference evidence="2 3" key="1">
    <citation type="submission" date="2024-02" db="EMBL/GenBank/DDBJ databases">
        <title>A draft genome for the cacao thread blight pathogen Marasmius crinis-equi.</title>
        <authorList>
            <person name="Cohen S.P."/>
            <person name="Baruah I.K."/>
            <person name="Amoako-Attah I."/>
            <person name="Bukari Y."/>
            <person name="Meinhardt L.W."/>
            <person name="Bailey B.A."/>
        </authorList>
    </citation>
    <scope>NUCLEOTIDE SEQUENCE [LARGE SCALE GENOMIC DNA]</scope>
    <source>
        <strain evidence="2 3">GH-76</strain>
    </source>
</reference>
<evidence type="ECO:0000256" key="1">
    <source>
        <dbReference type="SAM" id="MobiDB-lite"/>
    </source>
</evidence>
<keyword evidence="3" id="KW-1185">Reference proteome</keyword>
<evidence type="ECO:0000313" key="2">
    <source>
        <dbReference type="EMBL" id="KAL0574067.1"/>
    </source>
</evidence>
<accession>A0ABR3FFE7</accession>
<dbReference type="Proteomes" id="UP001465976">
    <property type="component" value="Unassembled WGS sequence"/>
</dbReference>
<feature type="compositionally biased region" description="Basic and acidic residues" evidence="1">
    <location>
        <begin position="8"/>
        <end position="25"/>
    </location>
</feature>
<name>A0ABR3FFE7_9AGAR</name>
<sequence length="77" mass="8589">MSDNQENQDARRGGQPGETDRLGRLASERYVERVAENAADRTVDYATGEEDPQQRIDEAKEQARGLWAKYCGCLGSV</sequence>